<proteinExistence type="predicted"/>
<feature type="compositionally biased region" description="Basic and acidic residues" evidence="1">
    <location>
        <begin position="50"/>
        <end position="61"/>
    </location>
</feature>
<accession>A0A550C6Q1</accession>
<dbReference type="EMBL" id="VDMD01000022">
    <property type="protein sequence ID" value="TRM60462.1"/>
    <property type="molecule type" value="Genomic_DNA"/>
</dbReference>
<reference evidence="3 4" key="1">
    <citation type="journal article" date="2019" name="New Phytol.">
        <title>Comparative genomics reveals unique wood-decay strategies and fruiting body development in the Schizophyllaceae.</title>
        <authorList>
            <person name="Almasi E."/>
            <person name="Sahu N."/>
            <person name="Krizsan K."/>
            <person name="Balint B."/>
            <person name="Kovacs G.M."/>
            <person name="Kiss B."/>
            <person name="Cseklye J."/>
            <person name="Drula E."/>
            <person name="Henrissat B."/>
            <person name="Nagy I."/>
            <person name="Chovatia M."/>
            <person name="Adam C."/>
            <person name="LaButti K."/>
            <person name="Lipzen A."/>
            <person name="Riley R."/>
            <person name="Grigoriev I.V."/>
            <person name="Nagy L.G."/>
        </authorList>
    </citation>
    <scope>NUCLEOTIDE SEQUENCE [LARGE SCALE GENOMIC DNA]</scope>
    <source>
        <strain evidence="3 4">NL-1724</strain>
    </source>
</reference>
<evidence type="ECO:0000313" key="4">
    <source>
        <dbReference type="Proteomes" id="UP000320762"/>
    </source>
</evidence>
<keyword evidence="4" id="KW-1185">Reference proteome</keyword>
<dbReference type="InterPro" id="IPR005036">
    <property type="entry name" value="CBM21_dom"/>
</dbReference>
<sequence length="417" mass="44486">MQALTSAPLPLHSRGHRRSPAADSFTIGPVVSAFPLPVRAARRVFHIHDDADSSSDDDRPQRAGPSAVPFPRTASPAPAARPPLPRSQSAPTVSPIERRPLKPSLKSASSPHVRSVSAPATPGGSLRVRFDAELERICTFTKSSAVATLLSPSSEAPAVNFPAFVAPPAPKYEIDVAASSPIPSTSGSTNDHVRLEALSLSCTPELMLAGSVLVRNVAFQKEVTLRFTLDGWTTVSEVAARYASSALDGRDRFAFTVPLAGARAERVLECVARYTSEGVGEWWDNNSGANYKVVVRRVSTPPPATTKAGRFAAAVPAPVTAPAVLPRRPVHIDTAPRKPIVVAPRSAWSDDESDSSDEEAIRTPEDMEVDMPVKRAFDASAFDGPKVDLSAPAYRDLISEWCFLTTSTPLVADHIVV</sequence>
<organism evidence="3 4">
    <name type="scientific">Schizophyllum amplum</name>
    <dbReference type="NCBI Taxonomy" id="97359"/>
    <lineage>
        <taxon>Eukaryota</taxon>
        <taxon>Fungi</taxon>
        <taxon>Dikarya</taxon>
        <taxon>Basidiomycota</taxon>
        <taxon>Agaricomycotina</taxon>
        <taxon>Agaricomycetes</taxon>
        <taxon>Agaricomycetidae</taxon>
        <taxon>Agaricales</taxon>
        <taxon>Schizophyllaceae</taxon>
        <taxon>Schizophyllum</taxon>
    </lineage>
</organism>
<feature type="compositionally biased region" description="Low complexity" evidence="1">
    <location>
        <begin position="69"/>
        <end position="78"/>
    </location>
</feature>
<dbReference type="Proteomes" id="UP000320762">
    <property type="component" value="Unassembled WGS sequence"/>
</dbReference>
<dbReference type="OrthoDB" id="1881at2759"/>
<comment type="caution">
    <text evidence="3">The sequence shown here is derived from an EMBL/GenBank/DDBJ whole genome shotgun (WGS) entry which is preliminary data.</text>
</comment>
<dbReference type="GO" id="GO:0000164">
    <property type="term" value="C:protein phosphatase type 1 complex"/>
    <property type="evidence" value="ECO:0007669"/>
    <property type="project" value="TreeGrafter"/>
</dbReference>
<protein>
    <submittedName>
        <fullName evidence="3">Putative phosphatase regulatory subunit-domain-containing protein</fullName>
    </submittedName>
</protein>
<evidence type="ECO:0000259" key="2">
    <source>
        <dbReference type="PROSITE" id="PS51159"/>
    </source>
</evidence>
<dbReference type="AlphaFoldDB" id="A0A550C6Q1"/>
<dbReference type="STRING" id="97359.A0A550C6Q1"/>
<dbReference type="PANTHER" id="PTHR12307:SF36">
    <property type="entry name" value="GLYCOGEN-BINDING SUBUNIT 76A"/>
    <property type="match status" value="1"/>
</dbReference>
<dbReference type="GO" id="GO:0008157">
    <property type="term" value="F:protein phosphatase 1 binding"/>
    <property type="evidence" value="ECO:0007669"/>
    <property type="project" value="TreeGrafter"/>
</dbReference>
<name>A0A550C6Q1_9AGAR</name>
<feature type="domain" description="CBM21" evidence="2">
    <location>
        <begin position="185"/>
        <end position="294"/>
    </location>
</feature>
<evidence type="ECO:0000256" key="1">
    <source>
        <dbReference type="SAM" id="MobiDB-lite"/>
    </source>
</evidence>
<feature type="region of interest" description="Disordered" evidence="1">
    <location>
        <begin position="50"/>
        <end position="125"/>
    </location>
</feature>
<dbReference type="PANTHER" id="PTHR12307">
    <property type="entry name" value="PROTEIN PHOSPHATASE 1 REGULATORY SUBUNIT"/>
    <property type="match status" value="1"/>
</dbReference>
<dbReference type="InterPro" id="IPR038175">
    <property type="entry name" value="CBM21_dom_sf"/>
</dbReference>
<feature type="region of interest" description="Disordered" evidence="1">
    <location>
        <begin position="1"/>
        <end position="23"/>
    </location>
</feature>
<dbReference type="GO" id="GO:0005979">
    <property type="term" value="P:regulation of glycogen biosynthetic process"/>
    <property type="evidence" value="ECO:0007669"/>
    <property type="project" value="TreeGrafter"/>
</dbReference>
<gene>
    <name evidence="3" type="ORF">BD626DRAFT_538857</name>
</gene>
<dbReference type="Gene3D" id="2.60.40.2440">
    <property type="entry name" value="Carbohydrate binding type-21 domain"/>
    <property type="match status" value="1"/>
</dbReference>
<dbReference type="PROSITE" id="PS51159">
    <property type="entry name" value="CBM21"/>
    <property type="match status" value="1"/>
</dbReference>
<dbReference type="Pfam" id="PF03370">
    <property type="entry name" value="CBM_21"/>
    <property type="match status" value="1"/>
</dbReference>
<evidence type="ECO:0000313" key="3">
    <source>
        <dbReference type="EMBL" id="TRM60462.1"/>
    </source>
</evidence>
<dbReference type="InterPro" id="IPR050782">
    <property type="entry name" value="PP1_regulatory_subunit_3"/>
</dbReference>
<feature type="compositionally biased region" description="Low complexity" evidence="1">
    <location>
        <begin position="102"/>
        <end position="111"/>
    </location>
</feature>
<dbReference type="GO" id="GO:2001069">
    <property type="term" value="F:glycogen binding"/>
    <property type="evidence" value="ECO:0007669"/>
    <property type="project" value="TreeGrafter"/>
</dbReference>